<dbReference type="SMART" id="SM00046">
    <property type="entry name" value="DAGKc"/>
    <property type="match status" value="1"/>
</dbReference>
<dbReference type="RefSeq" id="WP_091303331.1">
    <property type="nucleotide sequence ID" value="NZ_FOCE01000012.1"/>
</dbReference>
<dbReference type="SUPFAM" id="SSF111331">
    <property type="entry name" value="NAD kinase/diacylglycerol kinase-like"/>
    <property type="match status" value="1"/>
</dbReference>
<dbReference type="Gene3D" id="2.60.200.40">
    <property type="match status" value="1"/>
</dbReference>
<name>A0A1H8M4B7_9RHOB</name>
<dbReference type="PROSITE" id="PS50146">
    <property type="entry name" value="DAGK"/>
    <property type="match status" value="1"/>
</dbReference>
<dbReference type="Pfam" id="PF00781">
    <property type="entry name" value="DAGK_cat"/>
    <property type="match status" value="1"/>
</dbReference>
<keyword evidence="2" id="KW-0418">Kinase</keyword>
<dbReference type="InterPro" id="IPR001206">
    <property type="entry name" value="Diacylglycerol_kinase_cat_dom"/>
</dbReference>
<organism evidence="2 3">
    <name type="scientific">Gemmobacter aquatilis</name>
    <dbReference type="NCBI Taxonomy" id="933059"/>
    <lineage>
        <taxon>Bacteria</taxon>
        <taxon>Pseudomonadati</taxon>
        <taxon>Pseudomonadota</taxon>
        <taxon>Alphaproteobacteria</taxon>
        <taxon>Rhodobacterales</taxon>
        <taxon>Paracoccaceae</taxon>
        <taxon>Gemmobacter</taxon>
    </lineage>
</organism>
<evidence type="ECO:0000313" key="3">
    <source>
        <dbReference type="Proteomes" id="UP000198761"/>
    </source>
</evidence>
<sequence length="305" mass="33356">MGTEARTICVVANPKSGRNARDRAAIGQAMQVFGPAAELRRWHRGDDLDAFVRRAVADGFTTIVAAGGDGTVMGVAHALLGQDAALGVLPLGTFNYFARGLGLPQEPEPAARAILGGHRRRISVGSVNGQLFLNNASVGIYPSILQAREAIYERWGRSRALAHWSVIRTIWRFQRAKPLDLVTDGVRQSLKTPLIFVARSAYQLERFGLTGAEAISDDRFAVFVARGGTRWHLLRTAWRLATRRVKVGEDVDVISARDVVVETGKRRPLVAFDGEKRRMAGPLDFRIEVGALVIIVPDDADRVDA</sequence>
<accession>A0A1H8M4B7</accession>
<gene>
    <name evidence="2" type="ORF">SAMN04488103_11269</name>
</gene>
<dbReference type="Gene3D" id="3.40.50.10330">
    <property type="entry name" value="Probable inorganic polyphosphate/atp-NAD kinase, domain 1"/>
    <property type="match status" value="1"/>
</dbReference>
<dbReference type="InterPro" id="IPR050187">
    <property type="entry name" value="Lipid_Phosphate_FormReg"/>
</dbReference>
<dbReference type="PANTHER" id="PTHR12358:SF54">
    <property type="entry name" value="SPHINGOSINE KINASE RELATED PROTEIN"/>
    <property type="match status" value="1"/>
</dbReference>
<keyword evidence="3" id="KW-1185">Reference proteome</keyword>
<protein>
    <submittedName>
        <fullName evidence="2">Diacylglycerol kinase family enzyme</fullName>
    </submittedName>
</protein>
<dbReference type="STRING" id="933059.SAMN04488103_11269"/>
<keyword evidence="2" id="KW-0808">Transferase</keyword>
<evidence type="ECO:0000313" key="2">
    <source>
        <dbReference type="EMBL" id="SEO12100.1"/>
    </source>
</evidence>
<dbReference type="InterPro" id="IPR016064">
    <property type="entry name" value="NAD/diacylglycerol_kinase_sf"/>
</dbReference>
<dbReference type="InterPro" id="IPR017438">
    <property type="entry name" value="ATP-NAD_kinase_N"/>
</dbReference>
<dbReference type="EMBL" id="FOCE01000012">
    <property type="protein sequence ID" value="SEO12100.1"/>
    <property type="molecule type" value="Genomic_DNA"/>
</dbReference>
<proteinExistence type="predicted"/>
<dbReference type="AlphaFoldDB" id="A0A1H8M4B7"/>
<evidence type="ECO:0000259" key="1">
    <source>
        <dbReference type="PROSITE" id="PS50146"/>
    </source>
</evidence>
<dbReference type="PANTHER" id="PTHR12358">
    <property type="entry name" value="SPHINGOSINE KINASE"/>
    <property type="match status" value="1"/>
</dbReference>
<reference evidence="2 3" key="1">
    <citation type="submission" date="2016-10" db="EMBL/GenBank/DDBJ databases">
        <authorList>
            <person name="de Groot N.N."/>
        </authorList>
    </citation>
    <scope>NUCLEOTIDE SEQUENCE [LARGE SCALE GENOMIC DNA]</scope>
    <source>
        <strain evidence="2 3">DSM 3857</strain>
    </source>
</reference>
<feature type="domain" description="DAGKc" evidence="1">
    <location>
        <begin position="3"/>
        <end position="131"/>
    </location>
</feature>
<dbReference type="OrthoDB" id="9815110at2"/>
<dbReference type="Proteomes" id="UP000198761">
    <property type="component" value="Unassembled WGS sequence"/>
</dbReference>
<dbReference type="GO" id="GO:0016301">
    <property type="term" value="F:kinase activity"/>
    <property type="evidence" value="ECO:0007669"/>
    <property type="project" value="UniProtKB-KW"/>
</dbReference>